<feature type="transmembrane region" description="Helical" evidence="2">
    <location>
        <begin position="282"/>
        <end position="306"/>
    </location>
</feature>
<protein>
    <submittedName>
        <fullName evidence="3">Putative lipoprotein</fullName>
    </submittedName>
</protein>
<feature type="transmembrane region" description="Helical" evidence="2">
    <location>
        <begin position="73"/>
        <end position="95"/>
    </location>
</feature>
<feature type="transmembrane region" description="Helical" evidence="2">
    <location>
        <begin position="107"/>
        <end position="126"/>
    </location>
</feature>
<comment type="caution">
    <text evidence="3">The sequence shown here is derived from an EMBL/GenBank/DDBJ whole genome shotgun (WGS) entry which is preliminary data.</text>
</comment>
<feature type="region of interest" description="Disordered" evidence="1">
    <location>
        <begin position="426"/>
        <end position="478"/>
    </location>
</feature>
<keyword evidence="2" id="KW-1133">Transmembrane helix</keyword>
<dbReference type="Pfam" id="PF19877">
    <property type="entry name" value="DUF6350"/>
    <property type="match status" value="1"/>
</dbReference>
<name>A0A087E1V0_9BIFI</name>
<feature type="transmembrane region" description="Helical" evidence="2">
    <location>
        <begin position="49"/>
        <end position="66"/>
    </location>
</feature>
<keyword evidence="4" id="KW-1185">Reference proteome</keyword>
<feature type="transmembrane region" description="Helical" evidence="2">
    <location>
        <begin position="138"/>
        <end position="158"/>
    </location>
</feature>
<accession>A0A087E1V0</accession>
<feature type="transmembrane region" description="Helical" evidence="2">
    <location>
        <begin position="12"/>
        <end position="37"/>
    </location>
</feature>
<evidence type="ECO:0000313" key="3">
    <source>
        <dbReference type="EMBL" id="KFJ01751.1"/>
    </source>
</evidence>
<dbReference type="EMBL" id="JGZR01000009">
    <property type="protein sequence ID" value="KFJ01751.1"/>
    <property type="molecule type" value="Genomic_DNA"/>
</dbReference>
<feature type="transmembrane region" description="Helical" evidence="2">
    <location>
        <begin position="339"/>
        <end position="363"/>
    </location>
</feature>
<feature type="transmembrane region" description="Helical" evidence="2">
    <location>
        <begin position="392"/>
        <end position="412"/>
    </location>
</feature>
<gene>
    <name evidence="3" type="ORF">BISU_1765</name>
</gene>
<dbReference type="AlphaFoldDB" id="A0A087E1V0"/>
<feature type="transmembrane region" description="Helical" evidence="2">
    <location>
        <begin position="222"/>
        <end position="244"/>
    </location>
</feature>
<feature type="compositionally biased region" description="Low complexity" evidence="1">
    <location>
        <begin position="426"/>
        <end position="448"/>
    </location>
</feature>
<dbReference type="eggNOG" id="ENOG5033EIZ">
    <property type="taxonomic scope" value="Bacteria"/>
</dbReference>
<feature type="transmembrane region" description="Helical" evidence="2">
    <location>
        <begin position="178"/>
        <end position="201"/>
    </location>
</feature>
<dbReference type="STRING" id="77635.BISU_1765"/>
<keyword evidence="2" id="KW-0812">Transmembrane</keyword>
<organism evidence="3 4">
    <name type="scientific">Bifidobacterium subtile</name>
    <dbReference type="NCBI Taxonomy" id="77635"/>
    <lineage>
        <taxon>Bacteria</taxon>
        <taxon>Bacillati</taxon>
        <taxon>Actinomycetota</taxon>
        <taxon>Actinomycetes</taxon>
        <taxon>Bifidobacteriales</taxon>
        <taxon>Bifidobacteriaceae</taxon>
        <taxon>Bifidobacterium</taxon>
    </lineage>
</organism>
<dbReference type="Proteomes" id="UP000029055">
    <property type="component" value="Unassembled WGS sequence"/>
</dbReference>
<keyword evidence="3" id="KW-0449">Lipoprotein</keyword>
<keyword evidence="2" id="KW-0472">Membrane</keyword>
<proteinExistence type="predicted"/>
<evidence type="ECO:0000313" key="4">
    <source>
        <dbReference type="Proteomes" id="UP000029055"/>
    </source>
</evidence>
<dbReference type="OrthoDB" id="3742900at2"/>
<dbReference type="RefSeq" id="WP_033503338.1">
    <property type="nucleotide sequence ID" value="NZ_CP062939.1"/>
</dbReference>
<dbReference type="InterPro" id="IPR045931">
    <property type="entry name" value="DUF6350"/>
</dbReference>
<evidence type="ECO:0000256" key="1">
    <source>
        <dbReference type="SAM" id="MobiDB-lite"/>
    </source>
</evidence>
<evidence type="ECO:0000256" key="2">
    <source>
        <dbReference type="SAM" id="Phobius"/>
    </source>
</evidence>
<reference evidence="3 4" key="1">
    <citation type="submission" date="2014-03" db="EMBL/GenBank/DDBJ databases">
        <title>Genomics of Bifidobacteria.</title>
        <authorList>
            <person name="Ventura M."/>
            <person name="Milani C."/>
            <person name="Lugli G.A."/>
        </authorList>
    </citation>
    <scope>NUCLEOTIDE SEQUENCE [LARGE SCALE GENOMIC DNA]</scope>
    <source>
        <strain evidence="3 4">LMG 11597</strain>
    </source>
</reference>
<sequence length="478" mass="50079">MTIRPRQWLNGAGAALVSIAIYSISLGFFMALTLLVISMEEGGDNLSQLSIPLSEAIVLLSQGVGFEAGSIKLTIIPLLLTLLLIALIRSLTLRFSCSSWEAYCAGAISWVTLNAILAQGVTVGLLDSIWLICAKTLVVFTLGFANAALPASGIWGTVVAAVRSRASAPLRTASSTGLVIGGTLLACYVLAGFVTTVIWTVRGHGAMLRLFDLTGMQSGSKVLTTICSLAWLPNICIWAISWLFGSGFSIGDLATFSLWTGRSSGLPPLPAFALLPEPVNNATWRIVLVSIPMASGFIVGSLALLLHRGFAIRFADVNGTGKTEGEAANRDLRSTLFRFAYAAGSFCLASVIVALGMTLLFLLSNGSLGRQRLAHVGVDIADSTQSVGRPSALGLFVAWVAALVVVSGVFAVRTVFARHREQLAPTDAAAGSTSADSDAETAADAPSTRVISSMTKPKEDHDDDNTSTDTTGSGIRLP</sequence>